<dbReference type="SUPFAM" id="SSF46785">
    <property type="entry name" value="Winged helix' DNA-binding domain"/>
    <property type="match status" value="1"/>
</dbReference>
<keyword evidence="2" id="KW-0238">DNA-binding</keyword>
<dbReference type="GO" id="GO:0043200">
    <property type="term" value="P:response to amino acid"/>
    <property type="evidence" value="ECO:0007669"/>
    <property type="project" value="TreeGrafter"/>
</dbReference>
<evidence type="ECO:0000313" key="5">
    <source>
        <dbReference type="EMBL" id="PRY25021.1"/>
    </source>
</evidence>
<dbReference type="PANTHER" id="PTHR30154:SF34">
    <property type="entry name" value="TRANSCRIPTIONAL REGULATOR AZLB"/>
    <property type="match status" value="1"/>
</dbReference>
<organism evidence="5 6">
    <name type="scientific">Aliiruegeria haliotis</name>
    <dbReference type="NCBI Taxonomy" id="1280846"/>
    <lineage>
        <taxon>Bacteria</taxon>
        <taxon>Pseudomonadati</taxon>
        <taxon>Pseudomonadota</taxon>
        <taxon>Alphaproteobacteria</taxon>
        <taxon>Rhodobacterales</taxon>
        <taxon>Roseobacteraceae</taxon>
        <taxon>Aliiruegeria</taxon>
    </lineage>
</organism>
<proteinExistence type="predicted"/>
<protein>
    <submittedName>
        <fullName evidence="5">AsnC family transcriptional regulator</fullName>
    </submittedName>
</protein>
<evidence type="ECO:0000256" key="2">
    <source>
        <dbReference type="ARBA" id="ARBA00023125"/>
    </source>
</evidence>
<dbReference type="GO" id="GO:0005829">
    <property type="term" value="C:cytosol"/>
    <property type="evidence" value="ECO:0007669"/>
    <property type="project" value="TreeGrafter"/>
</dbReference>
<dbReference type="PANTHER" id="PTHR30154">
    <property type="entry name" value="LEUCINE-RESPONSIVE REGULATORY PROTEIN"/>
    <property type="match status" value="1"/>
</dbReference>
<reference evidence="5 6" key="1">
    <citation type="submission" date="2018-03" db="EMBL/GenBank/DDBJ databases">
        <title>Genomic Encyclopedia of Archaeal and Bacterial Type Strains, Phase II (KMG-II): from individual species to whole genera.</title>
        <authorList>
            <person name="Goeker M."/>
        </authorList>
    </citation>
    <scope>NUCLEOTIDE SEQUENCE [LARGE SCALE GENOMIC DNA]</scope>
    <source>
        <strain evidence="5 6">DSM 29328</strain>
    </source>
</reference>
<dbReference type="SUPFAM" id="SSF54909">
    <property type="entry name" value="Dimeric alpha+beta barrel"/>
    <property type="match status" value="1"/>
</dbReference>
<dbReference type="InterPro" id="IPR036388">
    <property type="entry name" value="WH-like_DNA-bd_sf"/>
</dbReference>
<evidence type="ECO:0000256" key="1">
    <source>
        <dbReference type="ARBA" id="ARBA00023015"/>
    </source>
</evidence>
<dbReference type="InterPro" id="IPR036390">
    <property type="entry name" value="WH_DNA-bd_sf"/>
</dbReference>
<gene>
    <name evidence="5" type="ORF">CLV78_102198</name>
</gene>
<dbReference type="AlphaFoldDB" id="A0A2T0RV09"/>
<dbReference type="InterPro" id="IPR019888">
    <property type="entry name" value="Tscrpt_reg_AsnC-like"/>
</dbReference>
<comment type="caution">
    <text evidence="5">The sequence shown here is derived from an EMBL/GenBank/DDBJ whole genome shotgun (WGS) entry which is preliminary data.</text>
</comment>
<name>A0A2T0RV09_9RHOB</name>
<dbReference type="InterPro" id="IPR011008">
    <property type="entry name" value="Dimeric_a/b-barrel"/>
</dbReference>
<keyword evidence="3" id="KW-0804">Transcription</keyword>
<keyword evidence="1" id="KW-0805">Transcription regulation</keyword>
<evidence type="ECO:0000313" key="6">
    <source>
        <dbReference type="Proteomes" id="UP000239480"/>
    </source>
</evidence>
<keyword evidence="6" id="KW-1185">Reference proteome</keyword>
<feature type="domain" description="HTH asnC-type" evidence="4">
    <location>
        <begin position="2"/>
        <end position="63"/>
    </location>
</feature>
<dbReference type="PROSITE" id="PS50956">
    <property type="entry name" value="HTH_ASNC_2"/>
    <property type="match status" value="1"/>
</dbReference>
<dbReference type="RefSeq" id="WP_106203959.1">
    <property type="nucleotide sequence ID" value="NZ_PVTD01000002.1"/>
</dbReference>
<dbReference type="EMBL" id="PVTD01000002">
    <property type="protein sequence ID" value="PRY25021.1"/>
    <property type="molecule type" value="Genomic_DNA"/>
</dbReference>
<sequence>MLDDLDRRILRHFQPDPGIAMAELADAAGTTSAVCSRRIARLRDRGILKGQEAVINWRALGYTVHVSLRFTLDKTETNAFDIFIREARNVPEVLEIQTFLGRVDLRLVVIARDMAHYQHLYRTRLLTLPHIADIEALVHVATIKADEELPI</sequence>
<dbReference type="GO" id="GO:0043565">
    <property type="term" value="F:sequence-specific DNA binding"/>
    <property type="evidence" value="ECO:0007669"/>
    <property type="project" value="InterPro"/>
</dbReference>
<dbReference type="Pfam" id="PF13412">
    <property type="entry name" value="HTH_24"/>
    <property type="match status" value="1"/>
</dbReference>
<dbReference type="Gene3D" id="1.10.10.10">
    <property type="entry name" value="Winged helix-like DNA-binding domain superfamily/Winged helix DNA-binding domain"/>
    <property type="match status" value="1"/>
</dbReference>
<dbReference type="Pfam" id="PF01037">
    <property type="entry name" value="AsnC_trans_reg"/>
    <property type="match status" value="1"/>
</dbReference>
<dbReference type="SMART" id="SM00344">
    <property type="entry name" value="HTH_ASNC"/>
    <property type="match status" value="1"/>
</dbReference>
<dbReference type="PRINTS" id="PR00033">
    <property type="entry name" value="HTHASNC"/>
</dbReference>
<dbReference type="InterPro" id="IPR019887">
    <property type="entry name" value="Tscrpt_reg_AsnC/Lrp_C"/>
</dbReference>
<dbReference type="Proteomes" id="UP000239480">
    <property type="component" value="Unassembled WGS sequence"/>
</dbReference>
<accession>A0A2T0RV09</accession>
<dbReference type="InterPro" id="IPR000485">
    <property type="entry name" value="AsnC-type_HTH_dom"/>
</dbReference>
<dbReference type="Gene3D" id="3.30.70.920">
    <property type="match status" value="1"/>
</dbReference>
<evidence type="ECO:0000259" key="4">
    <source>
        <dbReference type="PROSITE" id="PS50956"/>
    </source>
</evidence>
<dbReference type="OrthoDB" id="7853257at2"/>
<evidence type="ECO:0000256" key="3">
    <source>
        <dbReference type="ARBA" id="ARBA00023163"/>
    </source>
</evidence>